<protein>
    <submittedName>
        <fullName evidence="1">Uncharacterized protein</fullName>
    </submittedName>
</protein>
<evidence type="ECO:0000313" key="1">
    <source>
        <dbReference type="EMBL" id="ODH45420.1"/>
    </source>
</evidence>
<comment type="caution">
    <text evidence="1">The sequence shown here is derived from an EMBL/GenBank/DDBJ whole genome shotgun (WGS) entry which is preliminary data.</text>
</comment>
<dbReference type="EMBL" id="LZYO01000002">
    <property type="protein sequence ID" value="ODH45420.1"/>
    <property type="molecule type" value="Genomic_DNA"/>
</dbReference>
<reference evidence="1 2" key="1">
    <citation type="submission" date="2016-06" db="EMBL/GenBank/DDBJ databases">
        <authorList>
            <person name="Kjaerup R.B."/>
            <person name="Dalgaard T.S."/>
            <person name="Juul-Madsen H.R."/>
        </authorList>
    </citation>
    <scope>NUCLEOTIDE SEQUENCE [LARGE SCALE GENOMIC DNA]</scope>
    <source>
        <strain evidence="1 2">Pb300</strain>
    </source>
</reference>
<gene>
    <name evidence="1" type="ORF">ACO22_00145</name>
</gene>
<sequence>MPAIHSNVCHLRLKCGETFAAEPFSGPTHLVKKGKGACGLKQTCFYTAGGLIGVKCLEDNVSKRLFKIASQSNAILRCSTDRVPDHSETSPQYSSANLNILGEGLCFLATERGNEFHDAILGRIHYKPK</sequence>
<accession>A0A1D2JQE2</accession>
<evidence type="ECO:0000313" key="2">
    <source>
        <dbReference type="Proteomes" id="UP000242814"/>
    </source>
</evidence>
<dbReference type="AlphaFoldDB" id="A0A1D2JQE2"/>
<name>A0A1D2JQE2_PARBR</name>
<dbReference type="Proteomes" id="UP000242814">
    <property type="component" value="Unassembled WGS sequence"/>
</dbReference>
<proteinExistence type="predicted"/>
<organism evidence="1 2">
    <name type="scientific">Paracoccidioides brasiliensis</name>
    <dbReference type="NCBI Taxonomy" id="121759"/>
    <lineage>
        <taxon>Eukaryota</taxon>
        <taxon>Fungi</taxon>
        <taxon>Dikarya</taxon>
        <taxon>Ascomycota</taxon>
        <taxon>Pezizomycotina</taxon>
        <taxon>Eurotiomycetes</taxon>
        <taxon>Eurotiomycetidae</taxon>
        <taxon>Onygenales</taxon>
        <taxon>Ajellomycetaceae</taxon>
        <taxon>Paracoccidioides</taxon>
    </lineage>
</organism>